<feature type="transmembrane region" description="Helical" evidence="1">
    <location>
        <begin position="220"/>
        <end position="244"/>
    </location>
</feature>
<dbReference type="EMBL" id="WNKQ01000003">
    <property type="protein sequence ID" value="KAF5852545.1"/>
    <property type="molecule type" value="Genomic_DNA"/>
</dbReference>
<reference evidence="2" key="1">
    <citation type="submission" date="2019-11" db="EMBL/GenBank/DDBJ databases">
        <title>Bipolaris sorokiniana Genome sequencing.</title>
        <authorList>
            <person name="Wang H."/>
        </authorList>
    </citation>
    <scope>NUCLEOTIDE SEQUENCE</scope>
</reference>
<feature type="transmembrane region" description="Helical" evidence="1">
    <location>
        <begin position="140"/>
        <end position="164"/>
    </location>
</feature>
<comment type="caution">
    <text evidence="2">The sequence shown here is derived from an EMBL/GenBank/DDBJ whole genome shotgun (WGS) entry which is preliminary data.</text>
</comment>
<organism evidence="2 3">
    <name type="scientific">Cochliobolus sativus</name>
    <name type="common">Common root rot and spot blotch fungus</name>
    <name type="synonym">Bipolaris sorokiniana</name>
    <dbReference type="NCBI Taxonomy" id="45130"/>
    <lineage>
        <taxon>Eukaryota</taxon>
        <taxon>Fungi</taxon>
        <taxon>Dikarya</taxon>
        <taxon>Ascomycota</taxon>
        <taxon>Pezizomycotina</taxon>
        <taxon>Dothideomycetes</taxon>
        <taxon>Pleosporomycetidae</taxon>
        <taxon>Pleosporales</taxon>
        <taxon>Pleosporineae</taxon>
        <taxon>Pleosporaceae</taxon>
        <taxon>Bipolaris</taxon>
    </lineage>
</organism>
<evidence type="ECO:0000313" key="2">
    <source>
        <dbReference type="EMBL" id="KAF5852545.1"/>
    </source>
</evidence>
<protein>
    <submittedName>
        <fullName evidence="2">Uncharacterized protein</fullName>
    </submittedName>
</protein>
<accession>A0A8H5ZQS9</accession>
<name>A0A8H5ZQS9_COCSA</name>
<gene>
    <name evidence="2" type="ORF">GGP41_007952</name>
</gene>
<dbReference type="OMA" id="MMFRIIC"/>
<keyword evidence="1" id="KW-0472">Membrane</keyword>
<feature type="transmembrane region" description="Helical" evidence="1">
    <location>
        <begin position="60"/>
        <end position="80"/>
    </location>
</feature>
<feature type="transmembrane region" description="Helical" evidence="1">
    <location>
        <begin position="100"/>
        <end position="120"/>
    </location>
</feature>
<sequence length="306" mass="33845">MAPTSSSPNLSKRSFCPDAFPNYTIQVYLGYYLVFLIIFLAIFIASFFIHKRSGGAGKSLIGFAYILTLLLAIVSLALDLTSLLRSQCQTGGLQEMRDMALASNIIGFISIWGMLFLVVYQVNISLRKQLGSAVMMFRIICLVMVGVMGLIYIAYISLSSYLWISALGMWSEERYKLLLSSHRLSLAVRVLYTLCVIVSAALATMTLSGLRRAQLAAGDLIGWVAALHIFMFIWSSLSIVLQALSLYTEGFDPHTSIALSYVLTVFQALSFVALLGIAKHTCWKQSHKPVQHVHAPVMQGHTAYVH</sequence>
<evidence type="ECO:0000256" key="1">
    <source>
        <dbReference type="SAM" id="Phobius"/>
    </source>
</evidence>
<evidence type="ECO:0000313" key="3">
    <source>
        <dbReference type="Proteomes" id="UP000624244"/>
    </source>
</evidence>
<feature type="transmembrane region" description="Helical" evidence="1">
    <location>
        <begin position="29"/>
        <end position="48"/>
    </location>
</feature>
<keyword evidence="1" id="KW-0812">Transmembrane</keyword>
<dbReference type="Proteomes" id="UP000624244">
    <property type="component" value="Unassembled WGS sequence"/>
</dbReference>
<feature type="transmembrane region" description="Helical" evidence="1">
    <location>
        <begin position="184"/>
        <end position="208"/>
    </location>
</feature>
<proteinExistence type="predicted"/>
<keyword evidence="1" id="KW-1133">Transmembrane helix</keyword>
<dbReference type="AlphaFoldDB" id="A0A8H5ZQS9"/>
<feature type="transmembrane region" description="Helical" evidence="1">
    <location>
        <begin position="256"/>
        <end position="278"/>
    </location>
</feature>